<dbReference type="STRING" id="367928.BAD_1164"/>
<name>A1A2L2_BIFAA</name>
<sequence>MTERSRFMMAALASAAMPNATIAGTRDSEQVNATDKGYGIDHAVVQDAAGKLYDTFASNTPKGRKRLAGRVRAAQTLMGNRELGGLGFDVDRVLAFSNGEQERSVTGDVSVMIATHHDGQARPLTLLTLDDCASVGTALGAIHRLRPDFLQEAGYPVFSTGQIRAQLTAWIKRLRQAGHVPQEITTSWSDVLETDGLWSFATCPVHGGLSDGDVLFSGSSITAITNWQDMQVNDPARDLAWIFSKLDENHRNALLSAYGRMLGNRLDDLIMLRANLWLQMEQVGDFISALNQADSVKIMQFKAQVERLAHQLGMLTAKNHRPSETRQDEQKAGNRPPSTITVGTLLDESERRRQAAAQQNNDADATGERHIDATDMDDDRTGDFDVTGSQPVRKTKQIVDDATEAFDVTAAEHIASAGMVSGNADSDDTSEREESPVSTFVPEQSARERHESLPSSSTIVISTLQTADGSDDTNEEEIPQAHSEAATMLIPLLERDEATMQKAKAEVDRLQAEDATDEKPRVE</sequence>
<organism evidence="3 4">
    <name type="scientific">Bifidobacterium adolescentis (strain ATCC 15703 / DSM 20083 / NCTC 11814 / E194a)</name>
    <dbReference type="NCBI Taxonomy" id="367928"/>
    <lineage>
        <taxon>Bacteria</taxon>
        <taxon>Bacillati</taxon>
        <taxon>Actinomycetota</taxon>
        <taxon>Actinomycetes</taxon>
        <taxon>Bifidobacteriales</taxon>
        <taxon>Bifidobacteriaceae</taxon>
        <taxon>Bifidobacterium</taxon>
    </lineage>
</organism>
<protein>
    <recommendedName>
        <fullName evidence="2">Aminoglycoside phosphotransferase domain-containing protein</fullName>
    </recommendedName>
</protein>
<dbReference type="DNASU" id="4556477"/>
<reference evidence="3 4" key="1">
    <citation type="submission" date="2006-12" db="EMBL/GenBank/DDBJ databases">
        <title>Bifidobacterium adolescentis complete genome sequence.</title>
        <authorList>
            <person name="Suzuki T."/>
            <person name="Tsuda Y."/>
            <person name="Kanou N."/>
            <person name="Inoue T."/>
            <person name="Kumazaki K."/>
            <person name="Nagano S."/>
            <person name="Hirai S."/>
            <person name="Tanaka K."/>
            <person name="Watanabe K."/>
        </authorList>
    </citation>
    <scope>NUCLEOTIDE SEQUENCE [LARGE SCALE GENOMIC DNA]</scope>
    <source>
        <strain evidence="4">ATCC 15703 / DSM 20083 / NCTC 11814 / E194a</strain>
    </source>
</reference>
<feature type="compositionally biased region" description="Low complexity" evidence="1">
    <location>
        <begin position="355"/>
        <end position="364"/>
    </location>
</feature>
<feature type="region of interest" description="Disordered" evidence="1">
    <location>
        <begin position="314"/>
        <end position="392"/>
    </location>
</feature>
<feature type="domain" description="Aminoglycoside phosphotransferase" evidence="2">
    <location>
        <begin position="130"/>
        <end position="263"/>
    </location>
</feature>
<evidence type="ECO:0000259" key="2">
    <source>
        <dbReference type="Pfam" id="PF01636"/>
    </source>
</evidence>
<feature type="region of interest" description="Disordered" evidence="1">
    <location>
        <begin position="417"/>
        <end position="458"/>
    </location>
</feature>
<accession>A1A2L2</accession>
<dbReference type="SUPFAM" id="SSF56112">
    <property type="entry name" value="Protein kinase-like (PK-like)"/>
    <property type="match status" value="1"/>
</dbReference>
<feature type="compositionally biased region" description="Basic and acidic residues" evidence="1">
    <location>
        <begin position="366"/>
        <end position="383"/>
    </location>
</feature>
<feature type="compositionally biased region" description="Basic and acidic residues" evidence="1">
    <location>
        <begin position="321"/>
        <end position="332"/>
    </location>
</feature>
<dbReference type="InterPro" id="IPR011009">
    <property type="entry name" value="Kinase-like_dom_sf"/>
</dbReference>
<evidence type="ECO:0000313" key="4">
    <source>
        <dbReference type="Proteomes" id="UP000008702"/>
    </source>
</evidence>
<gene>
    <name evidence="3" type="ordered locus">BAD_1164</name>
</gene>
<feature type="region of interest" description="Disordered" evidence="1">
    <location>
        <begin position="493"/>
        <end position="523"/>
    </location>
</feature>
<dbReference type="KEGG" id="bad:BAD_1164"/>
<dbReference type="Gene3D" id="3.90.1200.10">
    <property type="match status" value="1"/>
</dbReference>
<dbReference type="InterPro" id="IPR002575">
    <property type="entry name" value="Aminoglycoside_PTrfase"/>
</dbReference>
<evidence type="ECO:0000313" key="3">
    <source>
        <dbReference type="EMBL" id="BAF39945.1"/>
    </source>
</evidence>
<evidence type="ECO:0000256" key="1">
    <source>
        <dbReference type="SAM" id="MobiDB-lite"/>
    </source>
</evidence>
<dbReference type="PaxDb" id="1680-BADO_1315"/>
<proteinExistence type="predicted"/>
<dbReference type="EMBL" id="AP009256">
    <property type="protein sequence ID" value="BAF39945.1"/>
    <property type="molecule type" value="Genomic_DNA"/>
</dbReference>
<keyword evidence="4" id="KW-1185">Reference proteome</keyword>
<dbReference type="Pfam" id="PF01636">
    <property type="entry name" value="APH"/>
    <property type="match status" value="1"/>
</dbReference>
<dbReference type="HOGENOM" id="CLU_023286_0_0_11"/>
<dbReference type="AlphaFoldDB" id="A1A2L2"/>
<dbReference type="Proteomes" id="UP000008702">
    <property type="component" value="Chromosome"/>
</dbReference>